<proteinExistence type="predicted"/>
<organism evidence="2 3">
    <name type="scientific">Lentzea sokolovensis</name>
    <dbReference type="NCBI Taxonomy" id="3095429"/>
    <lineage>
        <taxon>Bacteria</taxon>
        <taxon>Bacillati</taxon>
        <taxon>Actinomycetota</taxon>
        <taxon>Actinomycetes</taxon>
        <taxon>Pseudonocardiales</taxon>
        <taxon>Pseudonocardiaceae</taxon>
        <taxon>Lentzea</taxon>
    </lineage>
</organism>
<dbReference type="RefSeq" id="WP_319980801.1">
    <property type="nucleotide sequence ID" value="NZ_JAXAVU010000016.1"/>
</dbReference>
<keyword evidence="1" id="KW-0812">Transmembrane</keyword>
<gene>
    <name evidence="2" type="ORF">SK854_42410</name>
</gene>
<reference evidence="2 3" key="1">
    <citation type="submission" date="2023-11" db="EMBL/GenBank/DDBJ databases">
        <title>Lentzea sokolovensis, sp. nov., Lentzea kristufkii, sp. nov., and Lentzea miocenensis, sp. nov., rare actinobacteria from Sokolov Coal Basin, Miocene lacustrine sediment, Czech Republic.</title>
        <authorList>
            <person name="Lara A."/>
            <person name="Kotroba L."/>
            <person name="Nouioui I."/>
            <person name="Neumann-Schaal M."/>
            <person name="Mast Y."/>
            <person name="Chronakova A."/>
        </authorList>
    </citation>
    <scope>NUCLEOTIDE SEQUENCE [LARGE SCALE GENOMIC DNA]</scope>
    <source>
        <strain evidence="2 3">BCCO 10_0061</strain>
    </source>
</reference>
<dbReference type="Proteomes" id="UP001285352">
    <property type="component" value="Unassembled WGS sequence"/>
</dbReference>
<keyword evidence="1" id="KW-1133">Transmembrane helix</keyword>
<dbReference type="EMBL" id="JAXAVU010000016">
    <property type="protein sequence ID" value="MDX8148831.1"/>
    <property type="molecule type" value="Genomic_DNA"/>
</dbReference>
<evidence type="ECO:0000256" key="1">
    <source>
        <dbReference type="SAM" id="Phobius"/>
    </source>
</evidence>
<evidence type="ECO:0000313" key="3">
    <source>
        <dbReference type="Proteomes" id="UP001285352"/>
    </source>
</evidence>
<protein>
    <submittedName>
        <fullName evidence="2">Uncharacterized protein</fullName>
    </submittedName>
</protein>
<feature type="transmembrane region" description="Helical" evidence="1">
    <location>
        <begin position="49"/>
        <end position="76"/>
    </location>
</feature>
<sequence length="88" mass="9488">MNPPPRRLRQIPFLHRAGGRGLLTALLIASATAYTLQPINDLLPRGSFLAATVLFGLLPVVAKTAVAFTAVTAALSHLRRLLHRPRTA</sequence>
<comment type="caution">
    <text evidence="2">The sequence shown here is derived from an EMBL/GenBank/DDBJ whole genome shotgun (WGS) entry which is preliminary data.</text>
</comment>
<evidence type="ECO:0000313" key="2">
    <source>
        <dbReference type="EMBL" id="MDX8148831.1"/>
    </source>
</evidence>
<keyword evidence="3" id="KW-1185">Reference proteome</keyword>
<accession>A0ABU4VCX6</accession>
<name>A0ABU4VCX6_9PSEU</name>
<keyword evidence="1" id="KW-0472">Membrane</keyword>